<accession>A0A345MHL4</accession>
<keyword evidence="2" id="KW-1185">Reference proteome</keyword>
<proteinExistence type="predicted"/>
<dbReference type="Proteomes" id="UP000259862">
    <property type="component" value="Segment"/>
</dbReference>
<sequence>MKSRVGLLLTILIAVGALGNLALMIALNEAEHEFVKEVNEIQ</sequence>
<dbReference type="KEGG" id="vg:55610507"/>
<gene>
    <name evidence="1" type="primary">228</name>
    <name evidence="1" type="ORF">SEA_KARIMAC_228</name>
</gene>
<dbReference type="EMBL" id="MH590599">
    <property type="protein sequence ID" value="AXH70045.1"/>
    <property type="molecule type" value="Genomic_DNA"/>
</dbReference>
<dbReference type="GeneID" id="55610507"/>
<name>A0A345MHL4_9CAUD</name>
<evidence type="ECO:0000313" key="1">
    <source>
        <dbReference type="EMBL" id="AXH70045.1"/>
    </source>
</evidence>
<dbReference type="RefSeq" id="YP_009840358.1">
    <property type="nucleotide sequence ID" value="NC_048724.1"/>
</dbReference>
<reference evidence="1 2" key="1">
    <citation type="submission" date="2018-07" db="EMBL/GenBank/DDBJ databases">
        <authorList>
            <person name="Hale R.H."/>
            <person name="Adeyemo E.A."/>
            <person name="Delwel I.O."/>
            <person name="Garcia C."/>
            <person name="Hamid F."/>
            <person name="Martinez A."/>
            <person name="Perez Osorio E."/>
            <person name="Smith B."/>
            <person name="Standridge C.A."/>
            <person name="Bhuiyan S."/>
            <person name="Visi D.K."/>
            <person name="Allen M.S."/>
            <person name="Hughes L.E."/>
            <person name="Garlena R.A."/>
            <person name="Russell D.A."/>
            <person name="Pope W.H."/>
            <person name="Jacobs-Sera D."/>
            <person name="Hatfull G.F."/>
        </authorList>
    </citation>
    <scope>NUCLEOTIDE SEQUENCE [LARGE SCALE GENOMIC DNA]</scope>
</reference>
<organism evidence="1 2">
    <name type="scientific">Streptomyces phage Karimac</name>
    <dbReference type="NCBI Taxonomy" id="2283303"/>
    <lineage>
        <taxon>Viruses</taxon>
        <taxon>Duplodnaviria</taxon>
        <taxon>Heunggongvirae</taxon>
        <taxon>Uroviricota</taxon>
        <taxon>Caudoviricetes</taxon>
        <taxon>Stanwilliamsviridae</taxon>
        <taxon>Boydwoodruffvirinae</taxon>
        <taxon>Karimacvirus</taxon>
        <taxon>Karimacvirus karimac</taxon>
        <taxon>Streptomyces virus Karimac</taxon>
    </lineage>
</organism>
<evidence type="ECO:0000313" key="2">
    <source>
        <dbReference type="Proteomes" id="UP000259862"/>
    </source>
</evidence>
<protein>
    <submittedName>
        <fullName evidence="1">Uncharacterized protein</fullName>
    </submittedName>
</protein>